<comment type="caution">
    <text evidence="8">The sequence shown here is derived from an EMBL/GenBank/DDBJ whole genome shotgun (WGS) entry which is preliminary data.</text>
</comment>
<evidence type="ECO:0000256" key="2">
    <source>
        <dbReference type="ARBA" id="ARBA00008520"/>
    </source>
</evidence>
<dbReference type="OrthoDB" id="5580590at2"/>
<comment type="function">
    <text evidence="5">Part of a binding-protein-dependent transport system for a sugar.</text>
</comment>
<dbReference type="InterPro" id="IPR006059">
    <property type="entry name" value="SBP"/>
</dbReference>
<dbReference type="SUPFAM" id="SSF53850">
    <property type="entry name" value="Periplasmic binding protein-like II"/>
    <property type="match status" value="1"/>
</dbReference>
<comment type="similarity">
    <text evidence="2">Belongs to the bacterial solute-binding protein 1 family.</text>
</comment>
<feature type="signal peptide" evidence="7">
    <location>
        <begin position="1"/>
        <end position="25"/>
    </location>
</feature>
<organism evidence="8 9">
    <name type="scientific">Jiangella rhizosphaerae</name>
    <dbReference type="NCBI Taxonomy" id="2293569"/>
    <lineage>
        <taxon>Bacteria</taxon>
        <taxon>Bacillati</taxon>
        <taxon>Actinomycetota</taxon>
        <taxon>Actinomycetes</taxon>
        <taxon>Jiangellales</taxon>
        <taxon>Jiangellaceae</taxon>
        <taxon>Jiangella</taxon>
    </lineage>
</organism>
<dbReference type="InterPro" id="IPR050490">
    <property type="entry name" value="Bact_solute-bd_prot1"/>
</dbReference>
<reference evidence="8 9" key="1">
    <citation type="submission" date="2018-09" db="EMBL/GenBank/DDBJ databases">
        <title>Isolation, diversity and antifungal activity of actinobacteria from wheat.</title>
        <authorList>
            <person name="Han C."/>
        </authorList>
    </citation>
    <scope>NUCLEOTIDE SEQUENCE [LARGE SCALE GENOMIC DNA]</scope>
    <source>
        <strain evidence="8 9">NEAU-YY265</strain>
    </source>
</reference>
<evidence type="ECO:0000256" key="1">
    <source>
        <dbReference type="ARBA" id="ARBA00004196"/>
    </source>
</evidence>
<protein>
    <recommendedName>
        <fullName evidence="6">Probable sugar-binding periplasmic protein</fullName>
    </recommendedName>
</protein>
<dbReference type="EMBL" id="QUAL01000105">
    <property type="protein sequence ID" value="RIQ25237.1"/>
    <property type="molecule type" value="Genomic_DNA"/>
</dbReference>
<evidence type="ECO:0000256" key="3">
    <source>
        <dbReference type="ARBA" id="ARBA00022448"/>
    </source>
</evidence>
<dbReference type="PANTHER" id="PTHR43649">
    <property type="entry name" value="ARABINOSE-BINDING PROTEIN-RELATED"/>
    <property type="match status" value="1"/>
</dbReference>
<sequence length="437" mass="46539">MTSTLHRTSGRSLAALAAAAALVLASCGDDDGAEPGAGGTSPGAPTSTEFEFFSWWTGAGDSEGKQALLDLFAERHPDVEIIDATVAGGAGTNAQAVLTTRLQAGDPPDSYQRHVGAELQPDIEAELVEDLTWLYDEEGWRDVFPEDMLELATVDDRIYSVPVNIHRSNLIWYNPAVLAEAGIAAPPASWDEFLQQAATLEAAGKTPLTIGPSWTQKHLLENVLLGELGAEAYSGLWDGSTDWESTEVTDALDMFTEVLAHSNVDEAAADWQPALDPVIEGDAAYNVMGDWANTYFATAQGLAFETEYGVTTSPGTEGIFNWLSDSFTLPVGAPHRDLAVEWLRLAGSKEGQDTFNPIKGSIPARTDADTSLYTGYLEMPLTDWNDPEIELVGSLAHGVVAGGAFNTEIDSALGEFVASGDSAQFASAVKEAYEANQ</sequence>
<keyword evidence="4 7" id="KW-0732">Signal</keyword>
<dbReference type="PANTHER" id="PTHR43649:SF28">
    <property type="entry name" value="BINDING PROTEIN COMPONENT OF ABC SUGAR TRANSPORTER-RELATED"/>
    <property type="match status" value="1"/>
</dbReference>
<dbReference type="GO" id="GO:0030313">
    <property type="term" value="C:cell envelope"/>
    <property type="evidence" value="ECO:0007669"/>
    <property type="project" value="UniProtKB-SubCell"/>
</dbReference>
<evidence type="ECO:0000256" key="6">
    <source>
        <dbReference type="ARBA" id="ARBA00049753"/>
    </source>
</evidence>
<evidence type="ECO:0000256" key="5">
    <source>
        <dbReference type="ARBA" id="ARBA00049629"/>
    </source>
</evidence>
<evidence type="ECO:0000313" key="8">
    <source>
        <dbReference type="EMBL" id="RIQ25237.1"/>
    </source>
</evidence>
<evidence type="ECO:0000313" key="9">
    <source>
        <dbReference type="Proteomes" id="UP000284057"/>
    </source>
</evidence>
<comment type="subcellular location">
    <subcellularLocation>
        <location evidence="1">Cell envelope</location>
    </subcellularLocation>
</comment>
<feature type="chain" id="PRO_5039454350" description="Probable sugar-binding periplasmic protein" evidence="7">
    <location>
        <begin position="26"/>
        <end position="437"/>
    </location>
</feature>
<dbReference type="Gene3D" id="3.40.190.10">
    <property type="entry name" value="Periplasmic binding protein-like II"/>
    <property type="match status" value="2"/>
</dbReference>
<proteinExistence type="inferred from homology"/>
<gene>
    <name evidence="8" type="ORF">DY240_11340</name>
</gene>
<evidence type="ECO:0000256" key="7">
    <source>
        <dbReference type="SAM" id="SignalP"/>
    </source>
</evidence>
<keyword evidence="3" id="KW-0813">Transport</keyword>
<dbReference type="PROSITE" id="PS51257">
    <property type="entry name" value="PROKAR_LIPOPROTEIN"/>
    <property type="match status" value="1"/>
</dbReference>
<dbReference type="RefSeq" id="WP_119660007.1">
    <property type="nucleotide sequence ID" value="NZ_QUAL01000105.1"/>
</dbReference>
<dbReference type="AlphaFoldDB" id="A0A418KS86"/>
<accession>A0A418KS86</accession>
<name>A0A418KS86_9ACTN</name>
<evidence type="ECO:0000256" key="4">
    <source>
        <dbReference type="ARBA" id="ARBA00022729"/>
    </source>
</evidence>
<dbReference type="Proteomes" id="UP000284057">
    <property type="component" value="Unassembled WGS sequence"/>
</dbReference>
<keyword evidence="9" id="KW-1185">Reference proteome</keyword>
<dbReference type="Pfam" id="PF01547">
    <property type="entry name" value="SBP_bac_1"/>
    <property type="match status" value="1"/>
</dbReference>